<keyword evidence="8 12" id="KW-1133">Transmembrane helix</keyword>
<keyword evidence="4 12" id="KW-0812">Transmembrane</keyword>
<sequence>MAEPKLDSRNLHHSTFPTWLGLVFGSWAGLIWASVISAPIGIGFGIAAGSAFGGFLAVPIWGTVFGLMGLGRQRDAAVRQHGITLLQENDPLAQRVYRLVADLGLRTRPWVGVMPHANAYAIGANADNALVVVGQPLLKTMSEAEIDAIIGHELGHVANNDMRRMGLARSFQNSLVWYLGFSNTVQTWGRWFLTWVSELMVLGLSRKREYWADAIGAALTSKADMIAALRKIHEGPAPSDFELSNARLMLRGFSSGSMFSTHPTLSERVSALEAETYLRQLPIRRKAASEPLAAPSVVPKVEDIAYAKK</sequence>
<organism evidence="14 15">
    <name type="scientific">Roseibium aggregatum</name>
    <dbReference type="NCBI Taxonomy" id="187304"/>
    <lineage>
        <taxon>Bacteria</taxon>
        <taxon>Pseudomonadati</taxon>
        <taxon>Pseudomonadota</taxon>
        <taxon>Alphaproteobacteria</taxon>
        <taxon>Hyphomicrobiales</taxon>
        <taxon>Stappiaceae</taxon>
        <taxon>Roseibium</taxon>
    </lineage>
</organism>
<evidence type="ECO:0000256" key="12">
    <source>
        <dbReference type="SAM" id="Phobius"/>
    </source>
</evidence>
<dbReference type="Gene3D" id="3.30.2010.10">
    <property type="entry name" value="Metalloproteases ('zincins'), catalytic domain"/>
    <property type="match status" value="1"/>
</dbReference>
<keyword evidence="9 11" id="KW-0482">Metalloprotease</keyword>
<reference evidence="14" key="1">
    <citation type="submission" date="2020-05" db="EMBL/GenBank/DDBJ databases">
        <title>Identification of trans-AT polyketide cluster in two marine bacteria, producers of a novel glutaramide-containing polyketide sesbanimide D and analogs.</title>
        <authorList>
            <person name="Kacar D."/>
            <person name="Rodriguez P."/>
            <person name="Canedo L."/>
            <person name="Gonzalez E."/>
            <person name="Galan B."/>
            <person name="De La Calle F."/>
            <person name="Garcia J.L."/>
        </authorList>
    </citation>
    <scope>NUCLEOTIDE SEQUENCE</scope>
    <source>
        <strain evidence="14">PHM038</strain>
    </source>
</reference>
<dbReference type="InterPro" id="IPR001915">
    <property type="entry name" value="Peptidase_M48"/>
</dbReference>
<gene>
    <name evidence="14" type="ORF">HK439_25045</name>
</gene>
<name>A0A926P6K2_9HYPH</name>
<dbReference type="GO" id="GO:0006508">
    <property type="term" value="P:proteolysis"/>
    <property type="evidence" value="ECO:0007669"/>
    <property type="project" value="UniProtKB-KW"/>
</dbReference>
<dbReference type="RefSeq" id="WP_190294227.1">
    <property type="nucleotide sequence ID" value="NZ_JABFCZ010000042.1"/>
</dbReference>
<dbReference type="InterPro" id="IPR050083">
    <property type="entry name" value="HtpX_protease"/>
</dbReference>
<keyword evidence="6 11" id="KW-0378">Hydrolase</keyword>
<dbReference type="EMBL" id="JABFCZ010000042">
    <property type="protein sequence ID" value="MBD1549536.1"/>
    <property type="molecule type" value="Genomic_DNA"/>
</dbReference>
<keyword evidence="7 11" id="KW-0862">Zinc</keyword>
<evidence type="ECO:0000313" key="15">
    <source>
        <dbReference type="Proteomes" id="UP000598467"/>
    </source>
</evidence>
<evidence type="ECO:0000256" key="5">
    <source>
        <dbReference type="ARBA" id="ARBA00022723"/>
    </source>
</evidence>
<evidence type="ECO:0000256" key="11">
    <source>
        <dbReference type="RuleBase" id="RU003983"/>
    </source>
</evidence>
<proteinExistence type="inferred from homology"/>
<evidence type="ECO:0000256" key="8">
    <source>
        <dbReference type="ARBA" id="ARBA00022989"/>
    </source>
</evidence>
<keyword evidence="5" id="KW-0479">Metal-binding</keyword>
<comment type="subcellular location">
    <subcellularLocation>
        <location evidence="1">Cell membrane</location>
        <topology evidence="1">Multi-pass membrane protein</topology>
    </subcellularLocation>
</comment>
<evidence type="ECO:0000256" key="9">
    <source>
        <dbReference type="ARBA" id="ARBA00023049"/>
    </source>
</evidence>
<feature type="transmembrane region" description="Helical" evidence="12">
    <location>
        <begin position="46"/>
        <end position="70"/>
    </location>
</feature>
<dbReference type="GO" id="GO:0005886">
    <property type="term" value="C:plasma membrane"/>
    <property type="evidence" value="ECO:0007669"/>
    <property type="project" value="UniProtKB-SubCell"/>
</dbReference>
<feature type="domain" description="Peptidase M48" evidence="13">
    <location>
        <begin position="88"/>
        <end position="275"/>
    </location>
</feature>
<evidence type="ECO:0000259" key="13">
    <source>
        <dbReference type="Pfam" id="PF01435"/>
    </source>
</evidence>
<dbReference type="Pfam" id="PF01435">
    <property type="entry name" value="Peptidase_M48"/>
    <property type="match status" value="1"/>
</dbReference>
<accession>A0A926P6K2</accession>
<feature type="transmembrane region" description="Helical" evidence="12">
    <location>
        <begin position="20"/>
        <end position="40"/>
    </location>
</feature>
<keyword evidence="10 12" id="KW-0472">Membrane</keyword>
<dbReference type="GO" id="GO:0004222">
    <property type="term" value="F:metalloendopeptidase activity"/>
    <property type="evidence" value="ECO:0007669"/>
    <property type="project" value="InterPro"/>
</dbReference>
<evidence type="ECO:0000256" key="4">
    <source>
        <dbReference type="ARBA" id="ARBA00022692"/>
    </source>
</evidence>
<dbReference type="GO" id="GO:0046872">
    <property type="term" value="F:metal ion binding"/>
    <property type="evidence" value="ECO:0007669"/>
    <property type="project" value="UniProtKB-KW"/>
</dbReference>
<keyword evidence="2" id="KW-1003">Cell membrane</keyword>
<dbReference type="PANTHER" id="PTHR43221">
    <property type="entry name" value="PROTEASE HTPX"/>
    <property type="match status" value="1"/>
</dbReference>
<dbReference type="PANTHER" id="PTHR43221:SF1">
    <property type="entry name" value="PROTEASE HTPX"/>
    <property type="match status" value="1"/>
</dbReference>
<keyword evidence="3 11" id="KW-0645">Protease</keyword>
<protein>
    <submittedName>
        <fullName evidence="14">M48 family metalloprotease</fullName>
    </submittedName>
</protein>
<comment type="cofactor">
    <cofactor evidence="11">
        <name>Zn(2+)</name>
        <dbReference type="ChEBI" id="CHEBI:29105"/>
    </cofactor>
    <text evidence="11">Binds 1 zinc ion per subunit.</text>
</comment>
<evidence type="ECO:0000256" key="1">
    <source>
        <dbReference type="ARBA" id="ARBA00004651"/>
    </source>
</evidence>
<evidence type="ECO:0000256" key="7">
    <source>
        <dbReference type="ARBA" id="ARBA00022833"/>
    </source>
</evidence>
<comment type="caution">
    <text evidence="14">The sequence shown here is derived from an EMBL/GenBank/DDBJ whole genome shotgun (WGS) entry which is preliminary data.</text>
</comment>
<evidence type="ECO:0000256" key="6">
    <source>
        <dbReference type="ARBA" id="ARBA00022801"/>
    </source>
</evidence>
<comment type="similarity">
    <text evidence="11">Belongs to the peptidase M48 family.</text>
</comment>
<dbReference type="AlphaFoldDB" id="A0A926P6K2"/>
<evidence type="ECO:0000256" key="10">
    <source>
        <dbReference type="ARBA" id="ARBA00023136"/>
    </source>
</evidence>
<evidence type="ECO:0000313" key="14">
    <source>
        <dbReference type="EMBL" id="MBD1549536.1"/>
    </source>
</evidence>
<dbReference type="Proteomes" id="UP000598467">
    <property type="component" value="Unassembled WGS sequence"/>
</dbReference>
<evidence type="ECO:0000256" key="3">
    <source>
        <dbReference type="ARBA" id="ARBA00022670"/>
    </source>
</evidence>
<evidence type="ECO:0000256" key="2">
    <source>
        <dbReference type="ARBA" id="ARBA00022475"/>
    </source>
</evidence>